<dbReference type="Pfam" id="PF24924">
    <property type="entry name" value="DUF7745"/>
    <property type="match status" value="1"/>
</dbReference>
<dbReference type="Proteomes" id="UP000593575">
    <property type="component" value="Unassembled WGS sequence"/>
</dbReference>
<dbReference type="AlphaFoldDB" id="A0A7J9JJ84"/>
<sequence>MVRFWDPTYQYFTFNQKDMTPTIEEYATLLRIDNVQLNKIYVNEPKPMIFKKKLMKFTGMTDTWAEKQIKKKMKSVVFVLGHIEVTGVDFFEKLRQGINPVLTILAETFRFLNNYRKKGEGRFIGCAQLLN</sequence>
<protein>
    <recommendedName>
        <fullName evidence="1">DUF7745 domain-containing protein</fullName>
    </recommendedName>
</protein>
<dbReference type="InterPro" id="IPR056647">
    <property type="entry name" value="DUF7745"/>
</dbReference>
<dbReference type="PANTHER" id="PTHR48200">
    <property type="entry name" value="PROTEIN, PUTATIVE-RELATED"/>
    <property type="match status" value="1"/>
</dbReference>
<feature type="domain" description="DUF7745" evidence="1">
    <location>
        <begin position="1"/>
        <end position="87"/>
    </location>
</feature>
<organism evidence="2 3">
    <name type="scientific">Gossypium armourianum</name>
    <dbReference type="NCBI Taxonomy" id="34283"/>
    <lineage>
        <taxon>Eukaryota</taxon>
        <taxon>Viridiplantae</taxon>
        <taxon>Streptophyta</taxon>
        <taxon>Embryophyta</taxon>
        <taxon>Tracheophyta</taxon>
        <taxon>Spermatophyta</taxon>
        <taxon>Magnoliopsida</taxon>
        <taxon>eudicotyledons</taxon>
        <taxon>Gunneridae</taxon>
        <taxon>Pentapetalae</taxon>
        <taxon>rosids</taxon>
        <taxon>malvids</taxon>
        <taxon>Malvales</taxon>
        <taxon>Malvaceae</taxon>
        <taxon>Malvoideae</taxon>
        <taxon>Gossypium</taxon>
    </lineage>
</organism>
<proteinExistence type="predicted"/>
<dbReference type="EMBL" id="JABFAE010000008">
    <property type="protein sequence ID" value="MBA0834479.1"/>
    <property type="molecule type" value="Genomic_DNA"/>
</dbReference>
<name>A0A7J9JJ84_9ROSI</name>
<evidence type="ECO:0000313" key="2">
    <source>
        <dbReference type="EMBL" id="MBA0834479.1"/>
    </source>
</evidence>
<comment type="caution">
    <text evidence="2">The sequence shown here is derived from an EMBL/GenBank/DDBJ whole genome shotgun (WGS) entry which is preliminary data.</text>
</comment>
<keyword evidence="3" id="KW-1185">Reference proteome</keyword>
<evidence type="ECO:0000259" key="1">
    <source>
        <dbReference type="Pfam" id="PF24924"/>
    </source>
</evidence>
<dbReference type="PANTHER" id="PTHR48200:SF1">
    <property type="entry name" value="AMINOTRANSFERASE-LIKE PLANT MOBILE DOMAIN-CONTAINING PROTEIN"/>
    <property type="match status" value="1"/>
</dbReference>
<evidence type="ECO:0000313" key="3">
    <source>
        <dbReference type="Proteomes" id="UP000593575"/>
    </source>
</evidence>
<gene>
    <name evidence="2" type="ORF">Goarm_006831</name>
</gene>
<accession>A0A7J9JJ84</accession>
<reference evidence="2 3" key="1">
    <citation type="journal article" date="2019" name="Genome Biol. Evol.">
        <title>Insights into the evolution of the New World diploid cottons (Gossypium, subgenus Houzingenia) based on genome sequencing.</title>
        <authorList>
            <person name="Grover C.E."/>
            <person name="Arick M.A. 2nd"/>
            <person name="Thrash A."/>
            <person name="Conover J.L."/>
            <person name="Sanders W.S."/>
            <person name="Peterson D.G."/>
            <person name="Frelichowski J.E."/>
            <person name="Scheffler J.A."/>
            <person name="Scheffler B.E."/>
            <person name="Wendel J.F."/>
        </authorList>
    </citation>
    <scope>NUCLEOTIDE SEQUENCE [LARGE SCALE GENOMIC DNA]</scope>
    <source>
        <strain evidence="2">6</strain>
        <tissue evidence="2">Leaf</tissue>
    </source>
</reference>
<feature type="non-terminal residue" evidence="2">
    <location>
        <position position="1"/>
    </location>
</feature>